<sequence>MRVPISKITRELDIKSFQLHKWEERGWLGTEPVFKDPDNNGQRTYSKQQVERIEYIDEVIKDQRKQEIHRTDPKEMEKLLLEKFGGEVTRVESKELIVLPTTLESFQELLIQQNKEMNAMREMVDELVKGQLELKNYIEESLPGRLQLQEHDRELLLGLKETMEGRKKELDMAETAATEEEGNPGFFARLFKKH</sequence>
<dbReference type="Proteomes" id="UP000270468">
    <property type="component" value="Unassembled WGS sequence"/>
</dbReference>
<proteinExistence type="predicted"/>
<gene>
    <name evidence="2" type="ORF">FILTAD_00034</name>
</gene>
<organism evidence="2 3">
    <name type="scientific">Filibacter tadaridae</name>
    <dbReference type="NCBI Taxonomy" id="2483811"/>
    <lineage>
        <taxon>Bacteria</taxon>
        <taxon>Bacillati</taxon>
        <taxon>Bacillota</taxon>
        <taxon>Bacilli</taxon>
        <taxon>Bacillales</taxon>
        <taxon>Caryophanaceae</taxon>
        <taxon>Filibacter</taxon>
    </lineage>
</organism>
<dbReference type="RefSeq" id="WP_124068495.1">
    <property type="nucleotide sequence ID" value="NZ_CBCRXF010000030.1"/>
</dbReference>
<feature type="coiled-coil region" evidence="1">
    <location>
        <begin position="103"/>
        <end position="140"/>
    </location>
</feature>
<evidence type="ECO:0008006" key="4">
    <source>
        <dbReference type="Google" id="ProtNLM"/>
    </source>
</evidence>
<protein>
    <recommendedName>
        <fullName evidence="4">HTH merR-type domain-containing protein</fullName>
    </recommendedName>
</protein>
<dbReference type="SUPFAM" id="SSF46955">
    <property type="entry name" value="Putative DNA-binding domain"/>
    <property type="match status" value="1"/>
</dbReference>
<keyword evidence="1" id="KW-0175">Coiled coil</keyword>
<dbReference type="AlphaFoldDB" id="A0A3P5W4A6"/>
<dbReference type="InterPro" id="IPR009061">
    <property type="entry name" value="DNA-bd_dom_put_sf"/>
</dbReference>
<dbReference type="OrthoDB" id="2456347at2"/>
<evidence type="ECO:0000313" key="3">
    <source>
        <dbReference type="Proteomes" id="UP000270468"/>
    </source>
</evidence>
<reference evidence="2 3" key="1">
    <citation type="submission" date="2018-11" db="EMBL/GenBank/DDBJ databases">
        <authorList>
            <person name="Criscuolo A."/>
        </authorList>
    </citation>
    <scope>NUCLEOTIDE SEQUENCE [LARGE SCALE GENOMIC DNA]</scope>
    <source>
        <strain evidence="2">ATB-66</strain>
    </source>
</reference>
<keyword evidence="3" id="KW-1185">Reference proteome</keyword>
<dbReference type="Gene3D" id="1.10.1660.10">
    <property type="match status" value="1"/>
</dbReference>
<dbReference type="EMBL" id="UXAV01000008">
    <property type="protein sequence ID" value="VDC18108.1"/>
    <property type="molecule type" value="Genomic_DNA"/>
</dbReference>
<name>A0A3P5W4A6_9BACL</name>
<accession>A0A3P5W4A6</accession>
<evidence type="ECO:0000256" key="1">
    <source>
        <dbReference type="SAM" id="Coils"/>
    </source>
</evidence>
<evidence type="ECO:0000313" key="2">
    <source>
        <dbReference type="EMBL" id="VDC18108.1"/>
    </source>
</evidence>